<dbReference type="SMART" id="SM00645">
    <property type="entry name" value="Pept_C1"/>
    <property type="match status" value="1"/>
</dbReference>
<dbReference type="InterPro" id="IPR013128">
    <property type="entry name" value="Peptidase_C1A"/>
</dbReference>
<sequence>MELQNWTRALVAVTLLTLASAALDDYFDLPGPYCRDRGCCPGRQDDCSVPILGTLCYCDDFCNRTRNEDCCPDFWPHCKGIMPPEIPGPILGCTYEGIVYPVNKVVKRNCNDCKCTAISNTTAEMLCEQNACIVDPMIIDFVNNNYGVGWTASNYSEFWGRKLEEGIKLRLGTLQPQRFVMRMTPVRRIYDPHSFPREFDSEMKWPGFITHVQDQGWCGSSWAISTAAVASDRFAILSKGRERITLSAQHLISCDRRGQQSCNGGYLDRAWSYIRKFGLVDEDCFPYTASNEKCRVPRHGDLLTAKCRLPQFVDRKSKYKVAPAYRIGNETDIMFEILNSGPVQATIKVYHDFFTYKGGIYKHSSVSPDDRTGYHSIRIVGWGEEYTSEGLRKYWKVANSWGPAWGENGYFRIIRGVDECEIESFVLGTWPEIENKLLLQNEIPRVNI</sequence>
<dbReference type="GO" id="GO:0008234">
    <property type="term" value="F:cysteine-type peptidase activity"/>
    <property type="evidence" value="ECO:0007669"/>
    <property type="project" value="InterPro"/>
</dbReference>
<dbReference type="InterPro" id="IPR001212">
    <property type="entry name" value="Somatomedin_B_dom"/>
</dbReference>
<dbReference type="GO" id="GO:0006508">
    <property type="term" value="P:proteolysis"/>
    <property type="evidence" value="ECO:0007669"/>
    <property type="project" value="InterPro"/>
</dbReference>
<evidence type="ECO:0000256" key="3">
    <source>
        <dbReference type="SAM" id="SignalP"/>
    </source>
</evidence>
<evidence type="ECO:0000256" key="2">
    <source>
        <dbReference type="ARBA" id="ARBA00023157"/>
    </source>
</evidence>
<dbReference type="InterPro" id="IPR025660">
    <property type="entry name" value="Pept_his_AS"/>
</dbReference>
<dbReference type="Proteomes" id="UP001168821">
    <property type="component" value="Unassembled WGS sequence"/>
</dbReference>
<dbReference type="PROSITE" id="PS00639">
    <property type="entry name" value="THIOL_PROTEASE_HIS"/>
    <property type="match status" value="1"/>
</dbReference>
<dbReference type="EMBL" id="JALNTZ010000006">
    <property type="protein sequence ID" value="KAJ3649376.1"/>
    <property type="molecule type" value="Genomic_DNA"/>
</dbReference>
<protein>
    <recommendedName>
        <fullName evidence="4">SMB domain-containing protein</fullName>
    </recommendedName>
</protein>
<dbReference type="SUPFAM" id="SSF54001">
    <property type="entry name" value="Cysteine proteinases"/>
    <property type="match status" value="1"/>
</dbReference>
<evidence type="ECO:0000313" key="6">
    <source>
        <dbReference type="Proteomes" id="UP001168821"/>
    </source>
</evidence>
<evidence type="ECO:0000259" key="4">
    <source>
        <dbReference type="PROSITE" id="PS50958"/>
    </source>
</evidence>
<keyword evidence="2" id="KW-1015">Disulfide bond</keyword>
<feature type="signal peptide" evidence="3">
    <location>
        <begin position="1"/>
        <end position="21"/>
    </location>
</feature>
<name>A0AA38I6W5_9CUCU</name>
<dbReference type="CDD" id="cd02620">
    <property type="entry name" value="Peptidase_C1A_CathepsinB"/>
    <property type="match status" value="1"/>
</dbReference>
<dbReference type="Pfam" id="PF00112">
    <property type="entry name" value="Peptidase_C1"/>
    <property type="match status" value="1"/>
</dbReference>
<evidence type="ECO:0000256" key="1">
    <source>
        <dbReference type="ARBA" id="ARBA00008455"/>
    </source>
</evidence>
<dbReference type="PROSITE" id="PS50958">
    <property type="entry name" value="SMB_2"/>
    <property type="match status" value="1"/>
</dbReference>
<keyword evidence="6" id="KW-1185">Reference proteome</keyword>
<feature type="chain" id="PRO_5041271543" description="SMB domain-containing protein" evidence="3">
    <location>
        <begin position="22"/>
        <end position="448"/>
    </location>
</feature>
<dbReference type="PRINTS" id="PR00705">
    <property type="entry name" value="PAPAIN"/>
</dbReference>
<dbReference type="PANTHER" id="PTHR12411">
    <property type="entry name" value="CYSTEINE PROTEASE FAMILY C1-RELATED"/>
    <property type="match status" value="1"/>
</dbReference>
<proteinExistence type="inferred from homology"/>
<accession>A0AA38I6W5</accession>
<dbReference type="FunFam" id="3.90.70.10:FF:000165">
    <property type="entry name" value="Tubulointerstitial nephritis antigen-like"/>
    <property type="match status" value="1"/>
</dbReference>
<organism evidence="5 6">
    <name type="scientific">Zophobas morio</name>
    <dbReference type="NCBI Taxonomy" id="2755281"/>
    <lineage>
        <taxon>Eukaryota</taxon>
        <taxon>Metazoa</taxon>
        <taxon>Ecdysozoa</taxon>
        <taxon>Arthropoda</taxon>
        <taxon>Hexapoda</taxon>
        <taxon>Insecta</taxon>
        <taxon>Pterygota</taxon>
        <taxon>Neoptera</taxon>
        <taxon>Endopterygota</taxon>
        <taxon>Coleoptera</taxon>
        <taxon>Polyphaga</taxon>
        <taxon>Cucujiformia</taxon>
        <taxon>Tenebrionidae</taxon>
        <taxon>Zophobas</taxon>
    </lineage>
</organism>
<keyword evidence="3" id="KW-0732">Signal</keyword>
<dbReference type="Gene3D" id="3.90.70.10">
    <property type="entry name" value="Cysteine proteinases"/>
    <property type="match status" value="1"/>
</dbReference>
<dbReference type="InterPro" id="IPR038765">
    <property type="entry name" value="Papain-like_cys_pep_sf"/>
</dbReference>
<comment type="similarity">
    <text evidence="1">Belongs to the peptidase C1 family.</text>
</comment>
<comment type="caution">
    <text evidence="5">The sequence shown here is derived from an EMBL/GenBank/DDBJ whole genome shotgun (WGS) entry which is preliminary data.</text>
</comment>
<evidence type="ECO:0000313" key="5">
    <source>
        <dbReference type="EMBL" id="KAJ3649376.1"/>
    </source>
</evidence>
<dbReference type="AlphaFoldDB" id="A0AA38I6W5"/>
<reference evidence="5" key="1">
    <citation type="journal article" date="2023" name="G3 (Bethesda)">
        <title>Whole genome assemblies of Zophobas morio and Tenebrio molitor.</title>
        <authorList>
            <person name="Kaur S."/>
            <person name="Stinson S.A."/>
            <person name="diCenzo G.C."/>
        </authorList>
    </citation>
    <scope>NUCLEOTIDE SEQUENCE</scope>
    <source>
        <strain evidence="5">QUZm001</strain>
    </source>
</reference>
<gene>
    <name evidence="5" type="ORF">Zmor_021124</name>
</gene>
<dbReference type="InterPro" id="IPR000668">
    <property type="entry name" value="Peptidase_C1A_C"/>
</dbReference>
<feature type="domain" description="SMB" evidence="4">
    <location>
        <begin position="36"/>
        <end position="85"/>
    </location>
</feature>